<keyword evidence="2" id="KW-1185">Reference proteome</keyword>
<protein>
    <submittedName>
        <fullName evidence="1">Uncharacterized protein</fullName>
    </submittedName>
</protein>
<proteinExistence type="predicted"/>
<organism evidence="1 2">
    <name type="scientific">Eumeta variegata</name>
    <name type="common">Bagworm moth</name>
    <name type="synonym">Eumeta japonica</name>
    <dbReference type="NCBI Taxonomy" id="151549"/>
    <lineage>
        <taxon>Eukaryota</taxon>
        <taxon>Metazoa</taxon>
        <taxon>Ecdysozoa</taxon>
        <taxon>Arthropoda</taxon>
        <taxon>Hexapoda</taxon>
        <taxon>Insecta</taxon>
        <taxon>Pterygota</taxon>
        <taxon>Neoptera</taxon>
        <taxon>Endopterygota</taxon>
        <taxon>Lepidoptera</taxon>
        <taxon>Glossata</taxon>
        <taxon>Ditrysia</taxon>
        <taxon>Tineoidea</taxon>
        <taxon>Psychidae</taxon>
        <taxon>Oiketicinae</taxon>
        <taxon>Eumeta</taxon>
    </lineage>
</organism>
<sequence length="164" mass="19046">MSRRKVLHFIEPHIGVNGWSTAYEKVISLHNSVRHNFPAPYRKVLKWQSYRKGFQMAMLKNKRSGDPTQGDFRAGFALSRFISFVFGSEDNTTGIIFRESFDRKGCAIMLRRYRLENAHSSKITVIFSIDDDRHRFAFDPHRLVATTLIRAPLESMRVEVTPVL</sequence>
<dbReference type="EMBL" id="BGZK01000677">
    <property type="protein sequence ID" value="GBP55744.1"/>
    <property type="molecule type" value="Genomic_DNA"/>
</dbReference>
<name>A0A4C1X085_EUMVA</name>
<evidence type="ECO:0000313" key="2">
    <source>
        <dbReference type="Proteomes" id="UP000299102"/>
    </source>
</evidence>
<reference evidence="1 2" key="1">
    <citation type="journal article" date="2019" name="Commun. Biol.">
        <title>The bagworm genome reveals a unique fibroin gene that provides high tensile strength.</title>
        <authorList>
            <person name="Kono N."/>
            <person name="Nakamura H."/>
            <person name="Ohtoshi R."/>
            <person name="Tomita M."/>
            <person name="Numata K."/>
            <person name="Arakawa K."/>
        </authorList>
    </citation>
    <scope>NUCLEOTIDE SEQUENCE [LARGE SCALE GENOMIC DNA]</scope>
</reference>
<evidence type="ECO:0000313" key="1">
    <source>
        <dbReference type="EMBL" id="GBP55744.1"/>
    </source>
</evidence>
<comment type="caution">
    <text evidence="1">The sequence shown here is derived from an EMBL/GenBank/DDBJ whole genome shotgun (WGS) entry which is preliminary data.</text>
</comment>
<dbReference type="AlphaFoldDB" id="A0A4C1X085"/>
<gene>
    <name evidence="1" type="ORF">EVAR_23554_1</name>
</gene>
<accession>A0A4C1X085</accession>
<dbReference type="Proteomes" id="UP000299102">
    <property type="component" value="Unassembled WGS sequence"/>
</dbReference>